<gene>
    <name evidence="1" type="ORF">LSAT_V11C500255190</name>
</gene>
<evidence type="ECO:0000313" key="2">
    <source>
        <dbReference type="Proteomes" id="UP000235145"/>
    </source>
</evidence>
<dbReference type="EMBL" id="NBSK02000005">
    <property type="protein sequence ID" value="KAJ0204223.1"/>
    <property type="molecule type" value="Genomic_DNA"/>
</dbReference>
<organism evidence="1 2">
    <name type="scientific">Lactuca sativa</name>
    <name type="common">Garden lettuce</name>
    <dbReference type="NCBI Taxonomy" id="4236"/>
    <lineage>
        <taxon>Eukaryota</taxon>
        <taxon>Viridiplantae</taxon>
        <taxon>Streptophyta</taxon>
        <taxon>Embryophyta</taxon>
        <taxon>Tracheophyta</taxon>
        <taxon>Spermatophyta</taxon>
        <taxon>Magnoliopsida</taxon>
        <taxon>eudicotyledons</taxon>
        <taxon>Gunneridae</taxon>
        <taxon>Pentapetalae</taxon>
        <taxon>asterids</taxon>
        <taxon>campanulids</taxon>
        <taxon>Asterales</taxon>
        <taxon>Asteraceae</taxon>
        <taxon>Cichorioideae</taxon>
        <taxon>Cichorieae</taxon>
        <taxon>Lactucinae</taxon>
        <taxon>Lactuca</taxon>
    </lineage>
</organism>
<name>A0A9R1VDL1_LACSA</name>
<dbReference type="AlphaFoldDB" id="A0A9R1VDL1"/>
<proteinExistence type="predicted"/>
<protein>
    <submittedName>
        <fullName evidence="1">Uncharacterized protein</fullName>
    </submittedName>
</protein>
<keyword evidence="2" id="KW-1185">Reference proteome</keyword>
<comment type="caution">
    <text evidence="1">The sequence shown here is derived from an EMBL/GenBank/DDBJ whole genome shotgun (WGS) entry which is preliminary data.</text>
</comment>
<accession>A0A9R1VDL1</accession>
<evidence type="ECO:0000313" key="1">
    <source>
        <dbReference type="EMBL" id="KAJ0204223.1"/>
    </source>
</evidence>
<sequence>MVSMGDMWSLANNPNFKIPTVYYYGSWYFFEDAIKKSKEITNRHAIVSDEENNSRLGKNFSSRGFQDEECMKLFFLEADHEGKTMLEEASTLGHLDSIFVLGMMVMAKGRHRKQEDLEMLNNAYRRAKGKWNFRATCSKVHLNLNREGRKHRLLYSSHPDYHKNVEYWRSSFVRLSPTRDFESYICSVRGKINERHRLCKTACIDMFEGMSPKNLKADIFICTCALHNNIEARQAVDEDHLKVIYLDGMIYNSRGLHQCDEVVLCCIIFTVVYNYLMPIWAKQFRMMGSTRVFLIAPKSCSGLLTLFIDLQRITSHSNVKIHSVK</sequence>
<dbReference type="Proteomes" id="UP000235145">
    <property type="component" value="Unassembled WGS sequence"/>
</dbReference>
<reference evidence="1 2" key="1">
    <citation type="journal article" date="2017" name="Nat. Commun.">
        <title>Genome assembly with in vitro proximity ligation data and whole-genome triplication in lettuce.</title>
        <authorList>
            <person name="Reyes-Chin-Wo S."/>
            <person name="Wang Z."/>
            <person name="Yang X."/>
            <person name="Kozik A."/>
            <person name="Arikit S."/>
            <person name="Song C."/>
            <person name="Xia L."/>
            <person name="Froenicke L."/>
            <person name="Lavelle D.O."/>
            <person name="Truco M.J."/>
            <person name="Xia R."/>
            <person name="Zhu S."/>
            <person name="Xu C."/>
            <person name="Xu H."/>
            <person name="Xu X."/>
            <person name="Cox K."/>
            <person name="Korf I."/>
            <person name="Meyers B.C."/>
            <person name="Michelmore R.W."/>
        </authorList>
    </citation>
    <scope>NUCLEOTIDE SEQUENCE [LARGE SCALE GENOMIC DNA]</scope>
    <source>
        <strain evidence="2">cv. Salinas</strain>
        <tissue evidence="1">Seedlings</tissue>
    </source>
</reference>